<comment type="caution">
    <text evidence="5">The sequence shown here is derived from an EMBL/GenBank/DDBJ whole genome shotgun (WGS) entry which is preliminary data.</text>
</comment>
<dbReference type="SUPFAM" id="SSF55347">
    <property type="entry name" value="Glyceraldehyde-3-phosphate dehydrogenase-like, C-terminal domain"/>
    <property type="match status" value="1"/>
</dbReference>
<dbReference type="Proteomes" id="UP001595793">
    <property type="component" value="Unassembled WGS sequence"/>
</dbReference>
<feature type="domain" description="Gfo/Idh/MocA-like oxidoreductase N-terminal" evidence="3">
    <location>
        <begin position="11"/>
        <end position="124"/>
    </location>
</feature>
<dbReference type="InterPro" id="IPR055170">
    <property type="entry name" value="GFO_IDH_MocA-like_dom"/>
</dbReference>
<organism evidence="5 6">
    <name type="scientific">Zunongwangia endophytica</name>
    <dbReference type="NCBI Taxonomy" id="1808945"/>
    <lineage>
        <taxon>Bacteria</taxon>
        <taxon>Pseudomonadati</taxon>
        <taxon>Bacteroidota</taxon>
        <taxon>Flavobacteriia</taxon>
        <taxon>Flavobacteriales</taxon>
        <taxon>Flavobacteriaceae</taxon>
        <taxon>Zunongwangia</taxon>
    </lineage>
</organism>
<evidence type="ECO:0000259" key="3">
    <source>
        <dbReference type="Pfam" id="PF01408"/>
    </source>
</evidence>
<evidence type="ECO:0000256" key="2">
    <source>
        <dbReference type="ARBA" id="ARBA00023002"/>
    </source>
</evidence>
<gene>
    <name evidence="5" type="ORF">ACFOS1_09705</name>
</gene>
<evidence type="ECO:0000259" key="4">
    <source>
        <dbReference type="Pfam" id="PF22725"/>
    </source>
</evidence>
<dbReference type="InterPro" id="IPR000683">
    <property type="entry name" value="Gfo/Idh/MocA-like_OxRdtase_N"/>
</dbReference>
<name>A0ABV8HBU8_9FLAO</name>
<dbReference type="RefSeq" id="WP_290233582.1">
    <property type="nucleotide sequence ID" value="NZ_JAUFPZ010000002.1"/>
</dbReference>
<keyword evidence="2" id="KW-0560">Oxidoreductase</keyword>
<dbReference type="PANTHER" id="PTHR43708">
    <property type="entry name" value="CONSERVED EXPRESSED OXIDOREDUCTASE (EUROFUNG)"/>
    <property type="match status" value="1"/>
</dbReference>
<evidence type="ECO:0000313" key="6">
    <source>
        <dbReference type="Proteomes" id="UP001595793"/>
    </source>
</evidence>
<accession>A0ABV8HBU8</accession>
<protein>
    <submittedName>
        <fullName evidence="5">Gfo/Idh/MocA family protein</fullName>
    </submittedName>
</protein>
<dbReference type="Gene3D" id="3.40.50.720">
    <property type="entry name" value="NAD(P)-binding Rossmann-like Domain"/>
    <property type="match status" value="1"/>
</dbReference>
<keyword evidence="6" id="KW-1185">Reference proteome</keyword>
<dbReference type="PANTHER" id="PTHR43708:SF5">
    <property type="entry name" value="CONSERVED EXPRESSED OXIDOREDUCTASE (EUROFUNG)-RELATED"/>
    <property type="match status" value="1"/>
</dbReference>
<dbReference type="Gene3D" id="3.30.360.10">
    <property type="entry name" value="Dihydrodipicolinate Reductase, domain 2"/>
    <property type="match status" value="1"/>
</dbReference>
<dbReference type="InterPro" id="IPR036291">
    <property type="entry name" value="NAD(P)-bd_dom_sf"/>
</dbReference>
<dbReference type="Pfam" id="PF22725">
    <property type="entry name" value="GFO_IDH_MocA_C3"/>
    <property type="match status" value="1"/>
</dbReference>
<dbReference type="Pfam" id="PF01408">
    <property type="entry name" value="GFO_IDH_MocA"/>
    <property type="match status" value="1"/>
</dbReference>
<sequence>MRQKAIEIISIGGGGIVKDAHLPAYKIAGYKVKGIFDIDITKAQKLAEEFEISTVYESVTDAIKDFDDRSIFDLAVPGKEILGILEQIPNNSVILIQKPMGEDLKMAKKILELCRRKNLKAGINFQLRYAPYISKARALINDGKLGEIHDIEINVNVFTPWHLWDFLKSLPRMEILYHSIHYIDLVRSFMGDPKKVYAKSIKHPESKELAQVRSSIIMDYGAYKRANILTNHNHGYAQKYQRSFIKIEGTRGAVRIEIGVLKNYPNGSKDRFEYILFDKHKDWQDEPVEGTWFPHAFIGSMQEMITARQILEYIPDNSVQDCIHTMAAVEAAYISSKEGGINPSLLEV</sequence>
<evidence type="ECO:0000313" key="5">
    <source>
        <dbReference type="EMBL" id="MFC4027676.1"/>
    </source>
</evidence>
<proteinExistence type="inferred from homology"/>
<evidence type="ECO:0000256" key="1">
    <source>
        <dbReference type="ARBA" id="ARBA00010928"/>
    </source>
</evidence>
<dbReference type="SUPFAM" id="SSF51735">
    <property type="entry name" value="NAD(P)-binding Rossmann-fold domains"/>
    <property type="match status" value="1"/>
</dbReference>
<dbReference type="EMBL" id="JBHSAS010000006">
    <property type="protein sequence ID" value="MFC4027676.1"/>
    <property type="molecule type" value="Genomic_DNA"/>
</dbReference>
<comment type="similarity">
    <text evidence="1">Belongs to the Gfo/Idh/MocA family.</text>
</comment>
<feature type="domain" description="GFO/IDH/MocA-like oxidoreductase" evidence="4">
    <location>
        <begin position="134"/>
        <end position="254"/>
    </location>
</feature>
<dbReference type="InterPro" id="IPR051317">
    <property type="entry name" value="Gfo/Idh/MocA_oxidoreduct"/>
</dbReference>
<reference evidence="6" key="1">
    <citation type="journal article" date="2019" name="Int. J. Syst. Evol. Microbiol.">
        <title>The Global Catalogue of Microorganisms (GCM) 10K type strain sequencing project: providing services to taxonomists for standard genome sequencing and annotation.</title>
        <authorList>
            <consortium name="The Broad Institute Genomics Platform"/>
            <consortium name="The Broad Institute Genome Sequencing Center for Infectious Disease"/>
            <person name="Wu L."/>
            <person name="Ma J."/>
        </authorList>
    </citation>
    <scope>NUCLEOTIDE SEQUENCE [LARGE SCALE GENOMIC DNA]</scope>
    <source>
        <strain evidence="6">CECT 9128</strain>
    </source>
</reference>